<dbReference type="WBParaSite" id="ACAC_0000089301-mRNA-1">
    <property type="protein sequence ID" value="ACAC_0000089301-mRNA-1"/>
    <property type="gene ID" value="ACAC_0000089301"/>
</dbReference>
<protein>
    <submittedName>
        <fullName evidence="2">Ovule protein</fullName>
    </submittedName>
</protein>
<sequence>MSNNHTTFDPRTSSVFYEFSPQTQRTASPLCFQQVGTRDGPNASSHGQIAVALTATNGLPLQQRVFPTEYFPNQEQVYNFNPDDSQCSQGQVLPQQYCPPGVVFTPQQREYFPIQRPAQFPMNAVHPVASDSDHSYSRIFNYWEDPSVVTSPQNMMFPVNQYGLQDQPMFRNTRVDQSSKIVRHVAVPLTQPDHGYPNEVQPQVRYSTPQGAISHGTQYNGDLECMQYERIENPHLYKNTMNREPTVFISVPPICEQEPRERKWWMELKLLGIACMENKDVGKED</sequence>
<keyword evidence="1" id="KW-1185">Reference proteome</keyword>
<dbReference type="Proteomes" id="UP000035642">
    <property type="component" value="Unassembled WGS sequence"/>
</dbReference>
<evidence type="ECO:0000313" key="2">
    <source>
        <dbReference type="WBParaSite" id="ACAC_0000089301-mRNA-1"/>
    </source>
</evidence>
<name>A0A158P6D7_ANGCA</name>
<evidence type="ECO:0000313" key="1">
    <source>
        <dbReference type="Proteomes" id="UP000035642"/>
    </source>
</evidence>
<proteinExistence type="predicted"/>
<accession>A0A158P6D7</accession>
<reference evidence="2" key="2">
    <citation type="submission" date="2016-04" db="UniProtKB">
        <authorList>
            <consortium name="WormBaseParasite"/>
        </authorList>
    </citation>
    <scope>IDENTIFICATION</scope>
</reference>
<dbReference type="AlphaFoldDB" id="A0A158P6D7"/>
<reference evidence="1" key="1">
    <citation type="submission" date="2012-09" db="EMBL/GenBank/DDBJ databases">
        <authorList>
            <person name="Martin A.A."/>
        </authorList>
    </citation>
    <scope>NUCLEOTIDE SEQUENCE</scope>
</reference>
<organism evidence="1 2">
    <name type="scientific">Angiostrongylus cantonensis</name>
    <name type="common">Rat lungworm</name>
    <dbReference type="NCBI Taxonomy" id="6313"/>
    <lineage>
        <taxon>Eukaryota</taxon>
        <taxon>Metazoa</taxon>
        <taxon>Ecdysozoa</taxon>
        <taxon>Nematoda</taxon>
        <taxon>Chromadorea</taxon>
        <taxon>Rhabditida</taxon>
        <taxon>Rhabditina</taxon>
        <taxon>Rhabditomorpha</taxon>
        <taxon>Strongyloidea</taxon>
        <taxon>Metastrongylidae</taxon>
        <taxon>Angiostrongylus</taxon>
    </lineage>
</organism>